<dbReference type="InterPro" id="IPR042229">
    <property type="entry name" value="Listeria/Bacterioides_rpt_sf"/>
</dbReference>
<feature type="transmembrane region" description="Helical" evidence="2">
    <location>
        <begin position="718"/>
        <end position="735"/>
    </location>
</feature>
<dbReference type="Pfam" id="PF09479">
    <property type="entry name" value="Flg_new"/>
    <property type="match status" value="3"/>
</dbReference>
<dbReference type="AlphaFoldDB" id="A0A173LY39"/>
<gene>
    <name evidence="3" type="ORF">AUMI_112350</name>
</gene>
<dbReference type="NCBIfam" id="TIGR02543">
    <property type="entry name" value="List_Bact_rpt"/>
    <property type="match status" value="2"/>
</dbReference>
<dbReference type="Gene3D" id="2.60.120.200">
    <property type="match status" value="1"/>
</dbReference>
<evidence type="ECO:0000313" key="4">
    <source>
        <dbReference type="Proteomes" id="UP000243847"/>
    </source>
</evidence>
<organism evidence="3 4">
    <name type="scientific">Aurantimicrobium minutum</name>
    <dbReference type="NCBI Taxonomy" id="708131"/>
    <lineage>
        <taxon>Bacteria</taxon>
        <taxon>Bacillati</taxon>
        <taxon>Actinomycetota</taxon>
        <taxon>Actinomycetes</taxon>
        <taxon>Micrococcales</taxon>
        <taxon>Microbacteriaceae</taxon>
        <taxon>Aurantimicrobium</taxon>
    </lineage>
</organism>
<proteinExistence type="predicted"/>
<accession>A0A173LY39</accession>
<evidence type="ECO:0000256" key="1">
    <source>
        <dbReference type="ARBA" id="ARBA00004196"/>
    </source>
</evidence>
<keyword evidence="2" id="KW-0812">Transmembrane</keyword>
<dbReference type="KEGG" id="amin:AUMI_112350"/>
<dbReference type="OrthoDB" id="9758923at2"/>
<protein>
    <submittedName>
        <fullName evidence="3">UmuC protein</fullName>
    </submittedName>
</protein>
<dbReference type="EMBL" id="AP017457">
    <property type="protein sequence ID" value="BAU99777.1"/>
    <property type="molecule type" value="Genomic_DNA"/>
</dbReference>
<keyword evidence="2" id="KW-1133">Transmembrane helix</keyword>
<reference evidence="3 4" key="1">
    <citation type="journal article" date="2016" name="Genome Announc.">
        <title>Complete Genome Sequence of Aurantimicrobium minutum Type Strain KNCT, a Planktonic Ultramicrobacterium Isolated from River Water.</title>
        <authorList>
            <person name="Nakai R."/>
            <person name="Fujisawa T."/>
            <person name="Nakamura Y."/>
            <person name="Nishide H."/>
            <person name="Uchiyama I."/>
            <person name="Baba T."/>
            <person name="Toyoda A."/>
            <person name="Fujiyama A."/>
            <person name="Naganuma T."/>
            <person name="Niki H."/>
        </authorList>
    </citation>
    <scope>NUCLEOTIDE SEQUENCE [LARGE SCALE GENOMIC DNA]</scope>
    <source>
        <strain evidence="3 4">KNC</strain>
    </source>
</reference>
<dbReference type="Proteomes" id="UP000243847">
    <property type="component" value="Chromosome sequence1"/>
</dbReference>
<dbReference type="InterPro" id="IPR013320">
    <property type="entry name" value="ConA-like_dom_sf"/>
</dbReference>
<dbReference type="SUPFAM" id="SSF49899">
    <property type="entry name" value="Concanavalin A-like lectins/glucanases"/>
    <property type="match status" value="1"/>
</dbReference>
<evidence type="ECO:0000256" key="2">
    <source>
        <dbReference type="SAM" id="Phobius"/>
    </source>
</evidence>
<comment type="subcellular location">
    <subcellularLocation>
        <location evidence="1">Cell envelope</location>
    </subcellularLocation>
</comment>
<dbReference type="GO" id="GO:0030313">
    <property type="term" value="C:cell envelope"/>
    <property type="evidence" value="ECO:0007669"/>
    <property type="project" value="UniProtKB-SubCell"/>
</dbReference>
<keyword evidence="2" id="KW-0472">Membrane</keyword>
<sequence>MGVPKMRYELFTWTKRMLKRITTALSFTTIFVLLGTSAVHAVSSSDLYFNLVASDSGSYNPSSPGTWRDLSSFGRNGSIIGALNYNNATGALEFPNSGASNLGSNSYVDMGSGFNNFGSGITIEFEGHFGASNQAWERIFDFGNGDAADNIWVGVLGESSNPNELAIEIFHGATGKSRCISTNQALLNNGQAGVFAKFVITLDGSKCRMYKNGAEIDTAVGQVSFFNDSNDLGSTYTSLPLNVTRTKNYIGKSNWGTDASFNGAIKYVRIYTSAISSADVSNNSTTYTLTYSSSGSDSGTVPAAKSGNGLITLDGNTGSLVKAGHTFAGWASSANQSTGSTGSYNLTANTTLYPAFAINTYNVTYDEQGGSSVTDGTFTHGGSLTYPANPTKNGYTFQGWFDASSGGNLKTASAVAASNANVTLYAQWSANTYNVTYDEHGGSTVSDGSYVFGNTLVFPSAPTRSGYSFAGWFAAASGGQPLTASGVSSGTSNVTLHAQWTPLPAQTVSWAPTNTSIARNLASITPSSLATTSGDGQISYSVLDARTTGCSVDSSTGVVTFTGVGICSVRATAASTANYLADTHDVDFTITSSTPAVSLALDMTTGSTVANSTVDYAASGLQSNSSWTLVVRSNPQTIASGTFSSSLLSGSAQIPSGLSAGWHSITLTGTGANGETISHAVWFEVSNSGTLLQTSGTGPSSAISSPASLAQTGANTNSLWMGAALLLTGATFLLLRRSTAVNK</sequence>
<name>A0A173LY39_9MICO</name>
<evidence type="ECO:0000313" key="3">
    <source>
        <dbReference type="EMBL" id="BAU99777.1"/>
    </source>
</evidence>
<dbReference type="Pfam" id="PF13385">
    <property type="entry name" value="Laminin_G_3"/>
    <property type="match status" value="1"/>
</dbReference>
<dbReference type="InterPro" id="IPR013378">
    <property type="entry name" value="InlB-like_B-rpt"/>
</dbReference>
<dbReference type="Gene3D" id="2.60.40.4270">
    <property type="entry name" value="Listeria-Bacteroides repeat domain"/>
    <property type="match status" value="2"/>
</dbReference>